<reference evidence="2 3" key="1">
    <citation type="submission" date="2022-09" db="EMBL/GenBank/DDBJ databases">
        <authorList>
            <person name="Palmer J.M."/>
        </authorList>
    </citation>
    <scope>NUCLEOTIDE SEQUENCE [LARGE SCALE GENOMIC DNA]</scope>
    <source>
        <strain evidence="2 3">DSM 7382</strain>
    </source>
</reference>
<organism evidence="2 3">
    <name type="scientific">Cerrena zonata</name>
    <dbReference type="NCBI Taxonomy" id="2478898"/>
    <lineage>
        <taxon>Eukaryota</taxon>
        <taxon>Fungi</taxon>
        <taxon>Dikarya</taxon>
        <taxon>Basidiomycota</taxon>
        <taxon>Agaricomycotina</taxon>
        <taxon>Agaricomycetes</taxon>
        <taxon>Polyporales</taxon>
        <taxon>Cerrenaceae</taxon>
        <taxon>Cerrena</taxon>
    </lineage>
</organism>
<keyword evidence="1" id="KW-1133">Transmembrane helix</keyword>
<protein>
    <submittedName>
        <fullName evidence="2">Uncharacterized protein</fullName>
    </submittedName>
</protein>
<keyword evidence="1" id="KW-0812">Transmembrane</keyword>
<keyword evidence="3" id="KW-1185">Reference proteome</keyword>
<comment type="caution">
    <text evidence="2">The sequence shown here is derived from an EMBL/GenBank/DDBJ whole genome shotgun (WGS) entry which is preliminary data.</text>
</comment>
<evidence type="ECO:0000256" key="1">
    <source>
        <dbReference type="SAM" id="Phobius"/>
    </source>
</evidence>
<evidence type="ECO:0000313" key="3">
    <source>
        <dbReference type="Proteomes" id="UP001385951"/>
    </source>
</evidence>
<sequence>MPVITIAEAIQSASENSQASATGSADVVLESAFPELMQSANVFDDSHSIIHTLFPGHSIYFWIALCFLIAAVFSRLLLQLLFRMREKYPADREPLLITEIERQWLKRRWGISVAEEIVEGESPAALLLRERRLQSNLREMGLL</sequence>
<proteinExistence type="predicted"/>
<dbReference type="Proteomes" id="UP001385951">
    <property type="component" value="Unassembled WGS sequence"/>
</dbReference>
<keyword evidence="1" id="KW-0472">Membrane</keyword>
<gene>
    <name evidence="2" type="ORF">QCA50_011425</name>
</gene>
<accession>A0AAW0FWY6</accession>
<dbReference type="AlphaFoldDB" id="A0AAW0FWY6"/>
<dbReference type="EMBL" id="JASBNA010000020">
    <property type="protein sequence ID" value="KAK7685558.1"/>
    <property type="molecule type" value="Genomic_DNA"/>
</dbReference>
<name>A0AAW0FWY6_9APHY</name>
<evidence type="ECO:0000313" key="2">
    <source>
        <dbReference type="EMBL" id="KAK7685558.1"/>
    </source>
</evidence>
<feature type="transmembrane region" description="Helical" evidence="1">
    <location>
        <begin position="59"/>
        <end position="78"/>
    </location>
</feature>